<dbReference type="SUPFAM" id="SSF52313">
    <property type="entry name" value="Ribosomal protein S2"/>
    <property type="match status" value="1"/>
</dbReference>
<protein>
    <recommendedName>
        <fullName evidence="7">Small ribosomal subunit protein uS2m</fullName>
    </recommendedName>
    <alternativeName>
        <fullName evidence="8">28S ribosomal protein S2, mitochondrial</fullName>
    </alternativeName>
</protein>
<keyword evidence="4" id="KW-0496">Mitochondrion</keyword>
<evidence type="ECO:0000256" key="2">
    <source>
        <dbReference type="ARBA" id="ARBA00006242"/>
    </source>
</evidence>
<comment type="function">
    <text evidence="6">Required for mitoribosome formation and stability, and mitochondrial translation.</text>
</comment>
<dbReference type="AlphaFoldDB" id="A0A0M3I022"/>
<evidence type="ECO:0000256" key="4">
    <source>
        <dbReference type="ARBA" id="ARBA00023128"/>
    </source>
</evidence>
<evidence type="ECO:0000256" key="3">
    <source>
        <dbReference type="ARBA" id="ARBA00022980"/>
    </source>
</evidence>
<dbReference type="GO" id="GO:0005743">
    <property type="term" value="C:mitochondrial inner membrane"/>
    <property type="evidence" value="ECO:0007669"/>
    <property type="project" value="UniProtKB-ARBA"/>
</dbReference>
<evidence type="ECO:0000256" key="1">
    <source>
        <dbReference type="ARBA" id="ARBA00004173"/>
    </source>
</evidence>
<sequence>MCSAVRCFAKCSRLLSSSRTLVTSSVPDNSTLEKATVRPSLLKPYVGDILQNEDYFEMSRLVRIEDMFHARVHYGHKIGTLNEKMKWSLYGERLGICIFDLDITRKYLIKALNFISHVAYRGGIILFVSSDRNNMLMIERMASSVGEYSHVRKWQEGTLTNSRQLFGAPIRLPDTIIFLSTLTSVLETHPAVIEAAKMAIPSVGVVDSNSDPSYISYAIPGNDDSTPSVEYFMNLFVRAIETGKRARAASQRAS</sequence>
<evidence type="ECO:0000313" key="9">
    <source>
        <dbReference type="Proteomes" id="UP000036681"/>
    </source>
</evidence>
<dbReference type="Proteomes" id="UP000036681">
    <property type="component" value="Unplaced"/>
</dbReference>
<dbReference type="PANTHER" id="PTHR12534:SF0">
    <property type="entry name" value="SMALL RIBOSOMAL SUBUNIT PROTEIN US2M"/>
    <property type="match status" value="1"/>
</dbReference>
<dbReference type="GO" id="GO:0005763">
    <property type="term" value="C:mitochondrial small ribosomal subunit"/>
    <property type="evidence" value="ECO:0007669"/>
    <property type="project" value="UniProtKB-ARBA"/>
</dbReference>
<dbReference type="WBParaSite" id="ALUE_0000940001-mRNA-1">
    <property type="protein sequence ID" value="ALUE_0000940001-mRNA-1"/>
    <property type="gene ID" value="ALUE_0000940001"/>
</dbReference>
<dbReference type="GO" id="GO:0003735">
    <property type="term" value="F:structural constituent of ribosome"/>
    <property type="evidence" value="ECO:0007669"/>
    <property type="project" value="InterPro"/>
</dbReference>
<evidence type="ECO:0000256" key="5">
    <source>
        <dbReference type="ARBA" id="ARBA00023274"/>
    </source>
</evidence>
<accession>A0A0M3I022</accession>
<proteinExistence type="inferred from homology"/>
<dbReference type="PRINTS" id="PR00395">
    <property type="entry name" value="RIBOSOMALS2"/>
</dbReference>
<dbReference type="HAMAP" id="MF_00291_B">
    <property type="entry name" value="Ribosomal_uS2_B"/>
    <property type="match status" value="1"/>
</dbReference>
<organism evidence="9 10">
    <name type="scientific">Ascaris lumbricoides</name>
    <name type="common">Giant roundworm</name>
    <dbReference type="NCBI Taxonomy" id="6252"/>
    <lineage>
        <taxon>Eukaryota</taxon>
        <taxon>Metazoa</taxon>
        <taxon>Ecdysozoa</taxon>
        <taxon>Nematoda</taxon>
        <taxon>Chromadorea</taxon>
        <taxon>Rhabditida</taxon>
        <taxon>Spirurina</taxon>
        <taxon>Ascaridomorpha</taxon>
        <taxon>Ascaridoidea</taxon>
        <taxon>Ascarididae</taxon>
        <taxon>Ascaris</taxon>
    </lineage>
</organism>
<reference evidence="10" key="1">
    <citation type="submission" date="2017-02" db="UniProtKB">
        <authorList>
            <consortium name="WormBaseParasite"/>
        </authorList>
    </citation>
    <scope>IDENTIFICATION</scope>
</reference>
<dbReference type="InterPro" id="IPR001865">
    <property type="entry name" value="Ribosomal_uS2"/>
</dbReference>
<keyword evidence="3" id="KW-0689">Ribosomal protein</keyword>
<evidence type="ECO:0000256" key="8">
    <source>
        <dbReference type="ARBA" id="ARBA00083109"/>
    </source>
</evidence>
<dbReference type="Gene3D" id="3.40.50.10490">
    <property type="entry name" value="Glucose-6-phosphate isomerase like protein, domain 1"/>
    <property type="match status" value="1"/>
</dbReference>
<name>A0A0M3I022_ASCLU</name>
<comment type="subcellular location">
    <subcellularLocation>
        <location evidence="1">Mitochondrion</location>
    </subcellularLocation>
</comment>
<dbReference type="FunFam" id="3.40.50.10490:FF:000026">
    <property type="entry name" value="28S ribosomal protein S2, mitochondrial"/>
    <property type="match status" value="1"/>
</dbReference>
<dbReference type="Pfam" id="PF00318">
    <property type="entry name" value="Ribosomal_S2"/>
    <property type="match status" value="2"/>
</dbReference>
<dbReference type="InterPro" id="IPR023591">
    <property type="entry name" value="Ribosomal_uS2_flav_dom_sf"/>
</dbReference>
<dbReference type="PANTHER" id="PTHR12534">
    <property type="entry name" value="30S RIBOSOMAL PROTEIN S2 PROKARYOTIC AND ORGANELLAR"/>
    <property type="match status" value="1"/>
</dbReference>
<keyword evidence="9" id="KW-1185">Reference proteome</keyword>
<keyword evidence="5" id="KW-0687">Ribonucleoprotein</keyword>
<evidence type="ECO:0000256" key="6">
    <source>
        <dbReference type="ARBA" id="ARBA00059792"/>
    </source>
</evidence>
<evidence type="ECO:0000256" key="7">
    <source>
        <dbReference type="ARBA" id="ARBA00071390"/>
    </source>
</evidence>
<dbReference type="InterPro" id="IPR005706">
    <property type="entry name" value="Ribosomal_uS2_bac/mit/plastid"/>
</dbReference>
<dbReference type="GO" id="GO:0006412">
    <property type="term" value="P:translation"/>
    <property type="evidence" value="ECO:0007669"/>
    <property type="project" value="InterPro"/>
</dbReference>
<evidence type="ECO:0000313" key="10">
    <source>
        <dbReference type="WBParaSite" id="ALUE_0000940001-mRNA-1"/>
    </source>
</evidence>
<comment type="similarity">
    <text evidence="2">Belongs to the universal ribosomal protein uS2 family.</text>
</comment>
<dbReference type="CDD" id="cd01425">
    <property type="entry name" value="RPS2"/>
    <property type="match status" value="1"/>
</dbReference>